<dbReference type="InterPro" id="IPR036259">
    <property type="entry name" value="MFS_trans_sf"/>
</dbReference>
<protein>
    <submittedName>
        <fullName evidence="5">MFS domain-containing protein</fullName>
    </submittedName>
</protein>
<feature type="transmembrane region" description="Helical" evidence="2">
    <location>
        <begin position="442"/>
        <end position="465"/>
    </location>
</feature>
<feature type="transmembrane region" description="Helical" evidence="2">
    <location>
        <begin position="254"/>
        <end position="272"/>
    </location>
</feature>
<evidence type="ECO:0000313" key="4">
    <source>
        <dbReference type="Proteomes" id="UP000492821"/>
    </source>
</evidence>
<dbReference type="InterPro" id="IPR011701">
    <property type="entry name" value="MFS"/>
</dbReference>
<evidence type="ECO:0000256" key="2">
    <source>
        <dbReference type="SAM" id="Phobius"/>
    </source>
</evidence>
<name>A0A7E4W4Q9_PANRE</name>
<dbReference type="Pfam" id="PF07690">
    <property type="entry name" value="MFS_1"/>
    <property type="match status" value="1"/>
</dbReference>
<evidence type="ECO:0000259" key="3">
    <source>
        <dbReference type="PROSITE" id="PS50850"/>
    </source>
</evidence>
<feature type="transmembrane region" description="Helical" evidence="2">
    <location>
        <begin position="310"/>
        <end position="331"/>
    </location>
</feature>
<feature type="transmembrane region" description="Helical" evidence="2">
    <location>
        <begin position="374"/>
        <end position="393"/>
    </location>
</feature>
<organism evidence="4 5">
    <name type="scientific">Panagrellus redivivus</name>
    <name type="common">Microworm</name>
    <dbReference type="NCBI Taxonomy" id="6233"/>
    <lineage>
        <taxon>Eukaryota</taxon>
        <taxon>Metazoa</taxon>
        <taxon>Ecdysozoa</taxon>
        <taxon>Nematoda</taxon>
        <taxon>Chromadorea</taxon>
        <taxon>Rhabditida</taxon>
        <taxon>Tylenchina</taxon>
        <taxon>Panagrolaimomorpha</taxon>
        <taxon>Panagrolaimoidea</taxon>
        <taxon>Panagrolaimidae</taxon>
        <taxon>Panagrellus</taxon>
    </lineage>
</organism>
<keyword evidence="2" id="KW-1133">Transmembrane helix</keyword>
<feature type="transmembrane region" description="Helical" evidence="2">
    <location>
        <begin position="471"/>
        <end position="490"/>
    </location>
</feature>
<proteinExistence type="predicted"/>
<dbReference type="GO" id="GO:0016020">
    <property type="term" value="C:membrane"/>
    <property type="evidence" value="ECO:0007669"/>
    <property type="project" value="UniProtKB-SubCell"/>
</dbReference>
<feature type="domain" description="Major facilitator superfamily (MFS) profile" evidence="3">
    <location>
        <begin position="204"/>
        <end position="626"/>
    </location>
</feature>
<evidence type="ECO:0000313" key="5">
    <source>
        <dbReference type="WBParaSite" id="Pan_g642.t1"/>
    </source>
</evidence>
<dbReference type="Proteomes" id="UP000492821">
    <property type="component" value="Unassembled WGS sequence"/>
</dbReference>
<dbReference type="PROSITE" id="PS50850">
    <property type="entry name" value="MFS"/>
    <property type="match status" value="1"/>
</dbReference>
<feature type="transmembrane region" description="Helical" evidence="2">
    <location>
        <begin position="32"/>
        <end position="54"/>
    </location>
</feature>
<keyword evidence="2" id="KW-0472">Membrane</keyword>
<feature type="transmembrane region" description="Helical" evidence="2">
    <location>
        <begin position="578"/>
        <end position="597"/>
    </location>
</feature>
<dbReference type="InterPro" id="IPR020846">
    <property type="entry name" value="MFS_dom"/>
</dbReference>
<dbReference type="WBParaSite" id="Pan_g642.t1">
    <property type="protein sequence ID" value="Pan_g642.t1"/>
    <property type="gene ID" value="Pan_g642"/>
</dbReference>
<dbReference type="SUPFAM" id="SSF103473">
    <property type="entry name" value="MFS general substrate transporter"/>
    <property type="match status" value="1"/>
</dbReference>
<keyword evidence="2" id="KW-0812">Transmembrane</keyword>
<feature type="transmembrane region" description="Helical" evidence="2">
    <location>
        <begin position="511"/>
        <end position="531"/>
    </location>
</feature>
<sequence length="658" mass="71883">MYAKITITIAHSSNLVQTAPIPIMVFEDKYRFVILVLSTAALSVVFANVLSFNFTITCMTEETYHWQNFSVNLGFDVFEKVDFDPPKLPDASLPETKPEVTESPFPDIDIPGIKVPTPGFNWQTFNIAKTNPGLFFRIMKKVAYEVGTRAAERAGEEFDPRNIDFKKFRDGFNLTDFNPDIVYRIKEYLLEKITTGKQTVKWVELESGNITEQVSDIDIKNVELTNITWNGEINGRIKIIDKAADYYYTDTEKAILFSVVGLGGLLFLPVFGKLHDKWGTRLTFTLIGIATAIATGLVPLVAAFGFIPLVILRFIVHGLAFASLFPVIGHILQAWGPYAESGYYLGGLTGFLPLGGAIAFVLGGLFCSLGAWEVTYVALALLTAVTVGIWWIVYRDTPGEHNRVSFREAAVINEGKVVPTGRSKHSRCNLPCKDILKSKPVWAIWIGAYGGFAAFFVLTFLPIYFRDVIHYDAFSAGAFSALPLLVAVLLKLHAGVLSDRVKKPATLKLRIFNTLAFVGAAVFFLLVAFLVTDESPLIGVIFFVAAGALLAFSVGGFYKAVPSVGRQYTPFLSGQLGAIAALTFALVSSAVFIFTIPDHWTCLFIFTAVLLILTAVGFAALANGEPGTFTGDVNNDIAAAGNGEQMKPIIKGTNGSQA</sequence>
<dbReference type="Gene3D" id="1.20.1250.20">
    <property type="entry name" value="MFS general substrate transporter like domains"/>
    <property type="match status" value="2"/>
</dbReference>
<reference evidence="5" key="2">
    <citation type="submission" date="2020-10" db="UniProtKB">
        <authorList>
            <consortium name="WormBaseParasite"/>
        </authorList>
    </citation>
    <scope>IDENTIFICATION</scope>
</reference>
<feature type="transmembrane region" description="Helical" evidence="2">
    <location>
        <begin position="603"/>
        <end position="622"/>
    </location>
</feature>
<dbReference type="AlphaFoldDB" id="A0A7E4W4Q9"/>
<dbReference type="GO" id="GO:0022857">
    <property type="term" value="F:transmembrane transporter activity"/>
    <property type="evidence" value="ECO:0007669"/>
    <property type="project" value="InterPro"/>
</dbReference>
<evidence type="ECO:0000256" key="1">
    <source>
        <dbReference type="ARBA" id="ARBA00004141"/>
    </source>
</evidence>
<dbReference type="PANTHER" id="PTHR45757">
    <property type="entry name" value="PROTEIN CBG23364-RELATED"/>
    <property type="match status" value="1"/>
</dbReference>
<keyword evidence="4" id="KW-1185">Reference proteome</keyword>
<reference evidence="4" key="1">
    <citation type="journal article" date="2013" name="Genetics">
        <title>The draft genome and transcriptome of Panagrellus redivivus are shaped by the harsh demands of a free-living lifestyle.</title>
        <authorList>
            <person name="Srinivasan J."/>
            <person name="Dillman A.R."/>
            <person name="Macchietto M.G."/>
            <person name="Heikkinen L."/>
            <person name="Lakso M."/>
            <person name="Fracchia K.M."/>
            <person name="Antoshechkin I."/>
            <person name="Mortazavi A."/>
            <person name="Wong G."/>
            <person name="Sternberg P.W."/>
        </authorList>
    </citation>
    <scope>NUCLEOTIDE SEQUENCE [LARGE SCALE GENOMIC DNA]</scope>
    <source>
        <strain evidence="4">MT8872</strain>
    </source>
</reference>
<accession>A0A7E4W4Q9</accession>
<feature type="transmembrane region" description="Helical" evidence="2">
    <location>
        <begin position="284"/>
        <end position="304"/>
    </location>
</feature>
<comment type="subcellular location">
    <subcellularLocation>
        <location evidence="1">Membrane</location>
        <topology evidence="1">Multi-pass membrane protein</topology>
    </subcellularLocation>
</comment>
<feature type="transmembrane region" description="Helical" evidence="2">
    <location>
        <begin position="537"/>
        <end position="558"/>
    </location>
</feature>
<feature type="transmembrane region" description="Helical" evidence="2">
    <location>
        <begin position="343"/>
        <end position="362"/>
    </location>
</feature>